<comment type="caution">
    <text evidence="3">The sequence shown here is derived from an EMBL/GenBank/DDBJ whole genome shotgun (WGS) entry which is preliminary data.</text>
</comment>
<dbReference type="STRING" id="1754191.A0A1Y1VHQ5"/>
<dbReference type="GO" id="GO:0072546">
    <property type="term" value="C:EMC complex"/>
    <property type="evidence" value="ECO:0007669"/>
    <property type="project" value="InterPro"/>
</dbReference>
<name>A0A1Y1VHQ5_9FUNG</name>
<evidence type="ECO:0000256" key="1">
    <source>
        <dbReference type="ARBA" id="ARBA00007461"/>
    </source>
</evidence>
<dbReference type="InterPro" id="IPR005366">
    <property type="entry name" value="EMC8/9"/>
</dbReference>
<sequence>MEYHISTEAYLKIYAHCIKYPVNQVTGVLVGKLTEGNPSKVNVINAIPITHESILLSHNLEIALKQIEIYCKNNTLQIVGCYHANELVDDAGIPEIVNLLARNIDTNINENGLLLMIDNNKLIANEEQHIFKPYVNRKGWKILQTITNYVFIVEEEAIKKSKEIAKNGLYNEVVDFDSHLEDVSLDWLNNSKIVA</sequence>
<dbReference type="PANTHER" id="PTHR12941">
    <property type="entry name" value="ER MEMBRANE PROTEIN COMPLEX"/>
    <property type="match status" value="1"/>
</dbReference>
<reference evidence="3 4" key="2">
    <citation type="submission" date="2016-08" db="EMBL/GenBank/DDBJ databases">
        <title>Pervasive Adenine N6-methylation of Active Genes in Fungi.</title>
        <authorList>
            <consortium name="DOE Joint Genome Institute"/>
            <person name="Mondo S.J."/>
            <person name="Dannebaum R.O."/>
            <person name="Kuo R.C."/>
            <person name="Labutti K."/>
            <person name="Haridas S."/>
            <person name="Kuo A."/>
            <person name="Salamov A."/>
            <person name="Ahrendt S.R."/>
            <person name="Lipzen A."/>
            <person name="Sullivan W."/>
            <person name="Andreopoulos W.B."/>
            <person name="Clum A."/>
            <person name="Lindquist E."/>
            <person name="Daum C."/>
            <person name="Ramamoorthy G.K."/>
            <person name="Gryganskyi A."/>
            <person name="Culley D."/>
            <person name="Magnuson J.K."/>
            <person name="James T.Y."/>
            <person name="O'Malley M.A."/>
            <person name="Stajich J.E."/>
            <person name="Spatafora J.W."/>
            <person name="Visel A."/>
            <person name="Grigoriev I.V."/>
        </authorList>
    </citation>
    <scope>NUCLEOTIDE SEQUENCE [LARGE SCALE GENOMIC DNA]</scope>
    <source>
        <strain evidence="4">finn</strain>
    </source>
</reference>
<dbReference type="EMBL" id="MCFH01000007">
    <property type="protein sequence ID" value="ORX56569.1"/>
    <property type="molecule type" value="Genomic_DNA"/>
</dbReference>
<dbReference type="Gene3D" id="3.40.140.10">
    <property type="entry name" value="Cytidine Deaminase, domain 2"/>
    <property type="match status" value="1"/>
</dbReference>
<proteinExistence type="inferred from homology"/>
<dbReference type="CDD" id="cd08060">
    <property type="entry name" value="MPN_UPF0172"/>
    <property type="match status" value="1"/>
</dbReference>
<dbReference type="OrthoDB" id="194468at2759"/>
<dbReference type="Proteomes" id="UP000193719">
    <property type="component" value="Unassembled WGS sequence"/>
</dbReference>
<evidence type="ECO:0000313" key="4">
    <source>
        <dbReference type="Proteomes" id="UP000193719"/>
    </source>
</evidence>
<comment type="similarity">
    <text evidence="1">Belongs to the EMC8/EMC9 family.</text>
</comment>
<dbReference type="Pfam" id="PF03665">
    <property type="entry name" value="UPF0172"/>
    <property type="match status" value="1"/>
</dbReference>
<dbReference type="InterPro" id="IPR037518">
    <property type="entry name" value="MPN"/>
</dbReference>
<reference evidence="3 4" key="1">
    <citation type="submission" date="2016-08" db="EMBL/GenBank/DDBJ databases">
        <title>Genomes of anaerobic fungi encode conserved fungal cellulosomes for biomass hydrolysis.</title>
        <authorList>
            <consortium name="DOE Joint Genome Institute"/>
            <person name="Haitjema C.H."/>
            <person name="Gilmore S.P."/>
            <person name="Henske J.K."/>
            <person name="Solomon K.V."/>
            <person name="De Groot R."/>
            <person name="Kuo A."/>
            <person name="Mondo S.J."/>
            <person name="Salamov A.A."/>
            <person name="Labutti K."/>
            <person name="Zhao Z."/>
            <person name="Chiniquy J."/>
            <person name="Barry K."/>
            <person name="Brewer H.M."/>
            <person name="Purvine S.O."/>
            <person name="Wright A.T."/>
            <person name="Boxma B."/>
            <person name="Van Alen T."/>
            <person name="Hackstein J.H."/>
            <person name="Baker S.E."/>
            <person name="Grigoriev I.V."/>
            <person name="O'Malley M.A."/>
        </authorList>
    </citation>
    <scope>NUCLEOTIDE SEQUENCE [LARGE SCALE GENOMIC DNA]</scope>
    <source>
        <strain evidence="4">finn</strain>
    </source>
</reference>
<protein>
    <submittedName>
        <fullName evidence="3">UPF0172-domain-containing protein</fullName>
    </submittedName>
</protein>
<organism evidence="3 4">
    <name type="scientific">Piromyces finnis</name>
    <dbReference type="NCBI Taxonomy" id="1754191"/>
    <lineage>
        <taxon>Eukaryota</taxon>
        <taxon>Fungi</taxon>
        <taxon>Fungi incertae sedis</taxon>
        <taxon>Chytridiomycota</taxon>
        <taxon>Chytridiomycota incertae sedis</taxon>
        <taxon>Neocallimastigomycetes</taxon>
        <taxon>Neocallimastigales</taxon>
        <taxon>Neocallimastigaceae</taxon>
        <taxon>Piromyces</taxon>
    </lineage>
</organism>
<dbReference type="PROSITE" id="PS50249">
    <property type="entry name" value="MPN"/>
    <property type="match status" value="1"/>
</dbReference>
<gene>
    <name evidence="3" type="ORF">BCR36DRAFT_320040</name>
</gene>
<dbReference type="PANTHER" id="PTHR12941:SF10">
    <property type="entry name" value="ER MEMBRANE PROTEIN COMPLEX SUBUNIT 8_9 HOMOLOG"/>
    <property type="match status" value="1"/>
</dbReference>
<evidence type="ECO:0000259" key="2">
    <source>
        <dbReference type="PROSITE" id="PS50249"/>
    </source>
</evidence>
<accession>A0A1Y1VHQ5</accession>
<dbReference type="AlphaFoldDB" id="A0A1Y1VHQ5"/>
<keyword evidence="4" id="KW-1185">Reference proteome</keyword>
<evidence type="ECO:0000313" key="3">
    <source>
        <dbReference type="EMBL" id="ORX56569.1"/>
    </source>
</evidence>
<feature type="domain" description="MPN" evidence="2">
    <location>
        <begin position="3"/>
        <end position="137"/>
    </location>
</feature>